<evidence type="ECO:0000313" key="11">
    <source>
        <dbReference type="EMBL" id="GEN63541.1"/>
    </source>
</evidence>
<feature type="region of interest" description="Disordered" evidence="6">
    <location>
        <begin position="1"/>
        <end position="22"/>
    </location>
</feature>
<organism evidence="11 12">
    <name type="scientific">Acetobacter oeni</name>
    <dbReference type="NCBI Taxonomy" id="304077"/>
    <lineage>
        <taxon>Bacteria</taxon>
        <taxon>Pseudomonadati</taxon>
        <taxon>Pseudomonadota</taxon>
        <taxon>Alphaproteobacteria</taxon>
        <taxon>Acetobacterales</taxon>
        <taxon>Acetobacteraceae</taxon>
        <taxon>Acetobacter</taxon>
    </lineage>
</organism>
<feature type="compositionally biased region" description="Polar residues" evidence="6">
    <location>
        <begin position="8"/>
        <end position="18"/>
    </location>
</feature>
<keyword evidence="12" id="KW-1185">Reference proteome</keyword>
<dbReference type="Proteomes" id="UP000321746">
    <property type="component" value="Unassembled WGS sequence"/>
</dbReference>
<evidence type="ECO:0000256" key="3">
    <source>
        <dbReference type="ARBA" id="ARBA00022989"/>
    </source>
</evidence>
<evidence type="ECO:0000256" key="6">
    <source>
        <dbReference type="SAM" id="MobiDB-lite"/>
    </source>
</evidence>
<proteinExistence type="predicted"/>
<accession>A0A511XKS3</accession>
<evidence type="ECO:0000256" key="2">
    <source>
        <dbReference type="ARBA" id="ARBA00022692"/>
    </source>
</evidence>
<evidence type="ECO:0000313" key="12">
    <source>
        <dbReference type="Proteomes" id="UP000321746"/>
    </source>
</evidence>
<evidence type="ECO:0000259" key="9">
    <source>
        <dbReference type="Pfam" id="PF25917"/>
    </source>
</evidence>
<dbReference type="GO" id="GO:0055085">
    <property type="term" value="P:transmembrane transport"/>
    <property type="evidence" value="ECO:0007669"/>
    <property type="project" value="InterPro"/>
</dbReference>
<feature type="domain" description="Multidrug resistance protein MdtA-like alpha-helical hairpin" evidence="8">
    <location>
        <begin position="137"/>
        <end position="198"/>
    </location>
</feature>
<dbReference type="PANTHER" id="PTHR30386">
    <property type="entry name" value="MEMBRANE FUSION SUBUNIT OF EMRAB-TOLC MULTIDRUG EFFLUX PUMP"/>
    <property type="match status" value="1"/>
</dbReference>
<comment type="subcellular location">
    <subcellularLocation>
        <location evidence="1">Membrane</location>
        <topology evidence="1">Single-pass membrane protein</topology>
    </subcellularLocation>
</comment>
<dbReference type="InterPro" id="IPR058792">
    <property type="entry name" value="Beta-barrel_RND_2"/>
</dbReference>
<dbReference type="Gene3D" id="2.40.30.170">
    <property type="match status" value="1"/>
</dbReference>
<dbReference type="Gene3D" id="2.40.50.100">
    <property type="match status" value="1"/>
</dbReference>
<dbReference type="PANTHER" id="PTHR30386:SF26">
    <property type="entry name" value="TRANSPORT PROTEIN COMB"/>
    <property type="match status" value="1"/>
</dbReference>
<reference evidence="11 12" key="1">
    <citation type="submission" date="2019-07" db="EMBL/GenBank/DDBJ databases">
        <title>Whole genome shotgun sequence of Acetobacter oeni NBRC 105207.</title>
        <authorList>
            <person name="Hosoyama A."/>
            <person name="Uohara A."/>
            <person name="Ohji S."/>
            <person name="Ichikawa N."/>
        </authorList>
    </citation>
    <scope>NUCLEOTIDE SEQUENCE [LARGE SCALE GENOMIC DNA]</scope>
    <source>
        <strain evidence="11 12">NBRC 105207</strain>
    </source>
</reference>
<dbReference type="SUPFAM" id="SSF111369">
    <property type="entry name" value="HlyD-like secretion proteins"/>
    <property type="match status" value="3"/>
</dbReference>
<dbReference type="Pfam" id="PF25917">
    <property type="entry name" value="BSH_RND"/>
    <property type="match status" value="1"/>
</dbReference>
<dbReference type="RefSeq" id="WP_146888218.1">
    <property type="nucleotide sequence ID" value="NZ_BJYG01000021.1"/>
</dbReference>
<feature type="transmembrane region" description="Helical" evidence="7">
    <location>
        <begin position="30"/>
        <end position="49"/>
    </location>
</feature>
<keyword evidence="5" id="KW-0175">Coiled coil</keyword>
<dbReference type="InterPro" id="IPR050739">
    <property type="entry name" value="MFP"/>
</dbReference>
<protein>
    <submittedName>
        <fullName evidence="11">Multidrug export protein EmrA</fullName>
    </submittedName>
</protein>
<keyword evidence="4 7" id="KW-0472">Membrane</keyword>
<dbReference type="AlphaFoldDB" id="A0A511XKS3"/>
<feature type="domain" description="CusB-like beta-barrel" evidence="10">
    <location>
        <begin position="271"/>
        <end position="310"/>
    </location>
</feature>
<dbReference type="Gene3D" id="1.10.287.470">
    <property type="entry name" value="Helix hairpin bin"/>
    <property type="match status" value="2"/>
</dbReference>
<dbReference type="Pfam" id="PF25876">
    <property type="entry name" value="HH_MFP_RND"/>
    <property type="match status" value="1"/>
</dbReference>
<keyword evidence="2 7" id="KW-0812">Transmembrane</keyword>
<evidence type="ECO:0000256" key="7">
    <source>
        <dbReference type="SAM" id="Phobius"/>
    </source>
</evidence>
<evidence type="ECO:0000256" key="4">
    <source>
        <dbReference type="ARBA" id="ARBA00023136"/>
    </source>
</evidence>
<keyword evidence="3 7" id="KW-1133">Transmembrane helix</keyword>
<dbReference type="GO" id="GO:0016020">
    <property type="term" value="C:membrane"/>
    <property type="evidence" value="ECO:0007669"/>
    <property type="project" value="UniProtKB-SubCell"/>
</dbReference>
<evidence type="ECO:0000256" key="5">
    <source>
        <dbReference type="SAM" id="Coils"/>
    </source>
</evidence>
<evidence type="ECO:0000256" key="1">
    <source>
        <dbReference type="ARBA" id="ARBA00004167"/>
    </source>
</evidence>
<comment type="caution">
    <text evidence="11">The sequence shown here is derived from an EMBL/GenBank/DDBJ whole genome shotgun (WGS) entry which is preliminary data.</text>
</comment>
<sequence>MAQENHDNQAQPSQNEATSKPRKGNPRIRIIIVLALVVIVLACGLYWFLTRNNIETDDAYTDGRKISMAPHVNGYVTGLFVNDNQFVHAGDLLIKIDDRDYRAALQKAEGQLLEAQANLRASSARFEVAKFQFPGVLAQAQGNLKSARAQQVKAEADYRRQSIVSRQATSQQDIDYAKAALDQARAQVVEAEGRLQQAMPVIPSINNTQEVISQEQALLKAAEADVVQAKLNLGWTELRAPHDGWVSQRNVEQGNYVQQGQQIFTIVQPEIWVTANYKETQLTRMKAGQDVDMKVDAYPSLKLRGHVDSLQLGSGEQFSTFPAENATGNFVKIVQRIPVKILIDSGIDPQHPLAIGLSVEPTVHVQ</sequence>
<evidence type="ECO:0000259" key="8">
    <source>
        <dbReference type="Pfam" id="PF25876"/>
    </source>
</evidence>
<dbReference type="InterPro" id="IPR058624">
    <property type="entry name" value="MdtA-like_HH"/>
</dbReference>
<dbReference type="EMBL" id="BJYG01000021">
    <property type="protein sequence ID" value="GEN63541.1"/>
    <property type="molecule type" value="Genomic_DNA"/>
</dbReference>
<gene>
    <name evidence="11" type="ORF">AOE01nite_17650</name>
</gene>
<name>A0A511XKS3_9PROT</name>
<dbReference type="Pfam" id="PF25954">
    <property type="entry name" value="Beta-barrel_RND_2"/>
    <property type="match status" value="1"/>
</dbReference>
<feature type="domain" description="Multidrug resistance protein MdtA-like barrel-sandwich hybrid" evidence="9">
    <location>
        <begin position="64"/>
        <end position="267"/>
    </location>
</feature>
<feature type="coiled-coil region" evidence="5">
    <location>
        <begin position="105"/>
        <end position="232"/>
    </location>
</feature>
<evidence type="ECO:0000259" key="10">
    <source>
        <dbReference type="Pfam" id="PF25954"/>
    </source>
</evidence>
<dbReference type="OrthoDB" id="9811754at2"/>
<dbReference type="InterPro" id="IPR058625">
    <property type="entry name" value="MdtA-like_BSH"/>
</dbReference>